<comment type="caution">
    <text evidence="2">The sequence shown here is derived from an EMBL/GenBank/DDBJ whole genome shotgun (WGS) entry which is preliminary data.</text>
</comment>
<feature type="non-terminal residue" evidence="2">
    <location>
        <position position="1"/>
    </location>
</feature>
<evidence type="ECO:0000313" key="2">
    <source>
        <dbReference type="EMBL" id="RWS02275.1"/>
    </source>
</evidence>
<dbReference type="STRING" id="1965070.A0A3S3P0C1"/>
<dbReference type="OrthoDB" id="6432391at2759"/>
<evidence type="ECO:0000256" key="1">
    <source>
        <dbReference type="SAM" id="Coils"/>
    </source>
</evidence>
<sequence length="333" mass="39697">ILLSRESLQQYLDIEQALMEYEKKQTSHSYELKREQLEQTEQMIVHLRDLRGQFQEEIDELKEKMGYNDNVNSVREFIVQKMQKTVKISEEENYFLEMLNKQEIVESELKSSLNLRENLKIENEQLTDQIFEGQYGSESENKLEKELDWSLEQKHQVDQANLRWRQAHMQTKESCLCLSEAIKLWKMLVEIPTSEQRYKLTVETRNKLVLAIQYLQLAQSYLPNISLPYCNPEEVRTLERAISYIFTDMQTEERYQHALNCYETTLKRAAALRQWFEQVLNSTIARDLYEITENCRTKAAELRAERIRLIRQKIKDMTGQDIDSVGETSIEMR</sequence>
<feature type="non-terminal residue" evidence="2">
    <location>
        <position position="333"/>
    </location>
</feature>
<name>A0A3S3P0C1_9ACAR</name>
<keyword evidence="3" id="KW-1185">Reference proteome</keyword>
<organism evidence="2 3">
    <name type="scientific">Dinothrombium tinctorium</name>
    <dbReference type="NCBI Taxonomy" id="1965070"/>
    <lineage>
        <taxon>Eukaryota</taxon>
        <taxon>Metazoa</taxon>
        <taxon>Ecdysozoa</taxon>
        <taxon>Arthropoda</taxon>
        <taxon>Chelicerata</taxon>
        <taxon>Arachnida</taxon>
        <taxon>Acari</taxon>
        <taxon>Acariformes</taxon>
        <taxon>Trombidiformes</taxon>
        <taxon>Prostigmata</taxon>
        <taxon>Anystina</taxon>
        <taxon>Parasitengona</taxon>
        <taxon>Trombidioidea</taxon>
        <taxon>Trombidiidae</taxon>
        <taxon>Dinothrombium</taxon>
    </lineage>
</organism>
<dbReference type="Proteomes" id="UP000285301">
    <property type="component" value="Unassembled WGS sequence"/>
</dbReference>
<dbReference type="AlphaFoldDB" id="A0A3S3P0C1"/>
<gene>
    <name evidence="2" type="ORF">B4U79_11038</name>
</gene>
<evidence type="ECO:0000313" key="3">
    <source>
        <dbReference type="Proteomes" id="UP000285301"/>
    </source>
</evidence>
<proteinExistence type="predicted"/>
<reference evidence="2 3" key="1">
    <citation type="journal article" date="2018" name="Gigascience">
        <title>Genomes of trombidid mites reveal novel predicted allergens and laterally-transferred genes associated with secondary metabolism.</title>
        <authorList>
            <person name="Dong X."/>
            <person name="Chaisiri K."/>
            <person name="Xia D."/>
            <person name="Armstrong S.D."/>
            <person name="Fang Y."/>
            <person name="Donnelly M.J."/>
            <person name="Kadowaki T."/>
            <person name="McGarry J.W."/>
            <person name="Darby A.C."/>
            <person name="Makepeace B.L."/>
        </authorList>
    </citation>
    <scope>NUCLEOTIDE SEQUENCE [LARGE SCALE GENOMIC DNA]</scope>
    <source>
        <strain evidence="2">UoL-WK</strain>
    </source>
</reference>
<accession>A0A3S3P0C1</accession>
<keyword evidence="1" id="KW-0175">Coiled coil</keyword>
<dbReference type="EMBL" id="NCKU01007925">
    <property type="protein sequence ID" value="RWS02275.1"/>
    <property type="molecule type" value="Genomic_DNA"/>
</dbReference>
<dbReference type="GO" id="GO:0005929">
    <property type="term" value="C:cilium"/>
    <property type="evidence" value="ECO:0007669"/>
    <property type="project" value="TreeGrafter"/>
</dbReference>
<feature type="coiled-coil region" evidence="1">
    <location>
        <begin position="30"/>
        <end position="64"/>
    </location>
</feature>
<protein>
    <submittedName>
        <fullName evidence="2">Uncharacterized protein</fullName>
    </submittedName>
</protein>
<dbReference type="PANTHER" id="PTHR21974:SF2">
    <property type="entry name" value="RE15880P"/>
    <property type="match status" value="1"/>
</dbReference>
<dbReference type="PANTHER" id="PTHR21974">
    <property type="entry name" value="RE15880P"/>
    <property type="match status" value="1"/>
</dbReference>